<gene>
    <name evidence="11" type="ORF">GCM10009838_76710</name>
</gene>
<evidence type="ECO:0000256" key="8">
    <source>
        <dbReference type="ARBA" id="ARBA00049243"/>
    </source>
</evidence>
<evidence type="ECO:0000256" key="2">
    <source>
        <dbReference type="ARBA" id="ARBA00008072"/>
    </source>
</evidence>
<dbReference type="InterPro" id="IPR036291">
    <property type="entry name" value="NAD(P)-bd_dom_sf"/>
</dbReference>
<dbReference type="PROSITE" id="PS00059">
    <property type="entry name" value="ADH_ZINC"/>
    <property type="match status" value="1"/>
</dbReference>
<keyword evidence="6" id="KW-0560">Oxidoreductase</keyword>
<evidence type="ECO:0000256" key="3">
    <source>
        <dbReference type="ARBA" id="ARBA00013190"/>
    </source>
</evidence>
<dbReference type="EC" id="1.1.1.1" evidence="3"/>
<dbReference type="Proteomes" id="UP001499854">
    <property type="component" value="Unassembled WGS sequence"/>
</dbReference>
<dbReference type="InterPro" id="IPR002328">
    <property type="entry name" value="ADH_Zn_CS"/>
</dbReference>
<dbReference type="Pfam" id="PF00107">
    <property type="entry name" value="ADH_zinc_N"/>
    <property type="match status" value="1"/>
</dbReference>
<protein>
    <recommendedName>
        <fullName evidence="3">alcohol dehydrogenase</fullName>
        <ecNumber evidence="3">1.1.1.1</ecNumber>
    </recommendedName>
</protein>
<comment type="similarity">
    <text evidence="2 9">Belongs to the zinc-containing alcohol dehydrogenase family.</text>
</comment>
<evidence type="ECO:0000256" key="6">
    <source>
        <dbReference type="ARBA" id="ARBA00023002"/>
    </source>
</evidence>
<dbReference type="Pfam" id="PF08240">
    <property type="entry name" value="ADH_N"/>
    <property type="match status" value="1"/>
</dbReference>
<dbReference type="InterPro" id="IPR013154">
    <property type="entry name" value="ADH-like_N"/>
</dbReference>
<evidence type="ECO:0000256" key="4">
    <source>
        <dbReference type="ARBA" id="ARBA00022723"/>
    </source>
</evidence>
<comment type="cofactor">
    <cofactor evidence="1 9">
        <name>Zn(2+)</name>
        <dbReference type="ChEBI" id="CHEBI:29105"/>
    </cofactor>
</comment>
<evidence type="ECO:0000313" key="11">
    <source>
        <dbReference type="EMBL" id="GAA1999876.1"/>
    </source>
</evidence>
<dbReference type="SMART" id="SM00829">
    <property type="entry name" value="PKS_ER"/>
    <property type="match status" value="1"/>
</dbReference>
<evidence type="ECO:0000256" key="7">
    <source>
        <dbReference type="ARBA" id="ARBA00049164"/>
    </source>
</evidence>
<keyword evidence="5 9" id="KW-0862">Zinc</keyword>
<reference evidence="11 12" key="1">
    <citation type="journal article" date="2019" name="Int. J. Syst. Evol. Microbiol.">
        <title>The Global Catalogue of Microorganisms (GCM) 10K type strain sequencing project: providing services to taxonomists for standard genome sequencing and annotation.</title>
        <authorList>
            <consortium name="The Broad Institute Genomics Platform"/>
            <consortium name="The Broad Institute Genome Sequencing Center for Infectious Disease"/>
            <person name="Wu L."/>
            <person name="Ma J."/>
        </authorList>
    </citation>
    <scope>NUCLEOTIDE SEQUENCE [LARGE SCALE GENOMIC DNA]</scope>
    <source>
        <strain evidence="11 12">JCM 16013</strain>
    </source>
</reference>
<evidence type="ECO:0000259" key="10">
    <source>
        <dbReference type="SMART" id="SM00829"/>
    </source>
</evidence>
<dbReference type="SUPFAM" id="SSF51735">
    <property type="entry name" value="NAD(P)-binding Rossmann-fold domains"/>
    <property type="match status" value="1"/>
</dbReference>
<evidence type="ECO:0000256" key="1">
    <source>
        <dbReference type="ARBA" id="ARBA00001947"/>
    </source>
</evidence>
<evidence type="ECO:0000313" key="12">
    <source>
        <dbReference type="Proteomes" id="UP001499854"/>
    </source>
</evidence>
<dbReference type="PANTHER" id="PTHR42940">
    <property type="entry name" value="ALCOHOL DEHYDROGENASE 1-RELATED"/>
    <property type="match status" value="1"/>
</dbReference>
<comment type="catalytic activity">
    <reaction evidence="7">
        <text>a secondary alcohol + NAD(+) = a ketone + NADH + H(+)</text>
        <dbReference type="Rhea" id="RHEA:10740"/>
        <dbReference type="ChEBI" id="CHEBI:15378"/>
        <dbReference type="ChEBI" id="CHEBI:17087"/>
        <dbReference type="ChEBI" id="CHEBI:35681"/>
        <dbReference type="ChEBI" id="CHEBI:57540"/>
        <dbReference type="ChEBI" id="CHEBI:57945"/>
        <dbReference type="EC" id="1.1.1.1"/>
    </reaction>
</comment>
<proteinExistence type="inferred from homology"/>
<dbReference type="Gene3D" id="3.90.180.10">
    <property type="entry name" value="Medium-chain alcohol dehydrogenases, catalytic domain"/>
    <property type="match status" value="1"/>
</dbReference>
<evidence type="ECO:0000256" key="5">
    <source>
        <dbReference type="ARBA" id="ARBA00022833"/>
    </source>
</evidence>
<evidence type="ECO:0000256" key="9">
    <source>
        <dbReference type="RuleBase" id="RU361277"/>
    </source>
</evidence>
<organism evidence="11 12">
    <name type="scientific">Catenulispora subtropica</name>
    <dbReference type="NCBI Taxonomy" id="450798"/>
    <lineage>
        <taxon>Bacteria</taxon>
        <taxon>Bacillati</taxon>
        <taxon>Actinomycetota</taxon>
        <taxon>Actinomycetes</taxon>
        <taxon>Catenulisporales</taxon>
        <taxon>Catenulisporaceae</taxon>
        <taxon>Catenulispora</taxon>
    </lineage>
</organism>
<comment type="catalytic activity">
    <reaction evidence="8">
        <text>a primary alcohol + NAD(+) = an aldehyde + NADH + H(+)</text>
        <dbReference type="Rhea" id="RHEA:10736"/>
        <dbReference type="ChEBI" id="CHEBI:15378"/>
        <dbReference type="ChEBI" id="CHEBI:15734"/>
        <dbReference type="ChEBI" id="CHEBI:17478"/>
        <dbReference type="ChEBI" id="CHEBI:57540"/>
        <dbReference type="ChEBI" id="CHEBI:57945"/>
        <dbReference type="EC" id="1.1.1.1"/>
    </reaction>
</comment>
<name>A0ABN2T6Z7_9ACTN</name>
<sequence length="341" mass="35060">MRANVVPAPGENWVPRDVPAPEPGPGEVLVQVHASGICHNDLLVSRGALPFPRLDPVITGHEAAGRVAAVGPGVLTREVGDRVGVTWAQGTCGRCDYCRRNLPLTGQSMMSCAAPVMTGITAPGVHADYVAVRAESTVLLPEKVACTKIAPMMCAGYTALSALRAAEARPGQRVAVVGIGGIGHLALQFAKAFGHETVAVTRSPDKAELCEQFGADLVVADGAGLRAAGGADVVLVTGTSNAAAADALPAVAPDGVLVLASIDPSELLTVPAAAVQWARRQRIVGATHGGLDVLAEALALQKAGKVTPMVEVFAPEQAAEAVERLAKGEVRFRAVVEYDPH</sequence>
<feature type="domain" description="Enoyl reductase (ER)" evidence="10">
    <location>
        <begin position="10"/>
        <end position="336"/>
    </location>
</feature>
<dbReference type="InterPro" id="IPR011032">
    <property type="entry name" value="GroES-like_sf"/>
</dbReference>
<accession>A0ABN2T6Z7</accession>
<dbReference type="Gene3D" id="3.40.50.720">
    <property type="entry name" value="NAD(P)-binding Rossmann-like Domain"/>
    <property type="match status" value="1"/>
</dbReference>
<dbReference type="InterPro" id="IPR020843">
    <property type="entry name" value="ER"/>
</dbReference>
<comment type="caution">
    <text evidence="11">The sequence shown here is derived from an EMBL/GenBank/DDBJ whole genome shotgun (WGS) entry which is preliminary data.</text>
</comment>
<keyword evidence="12" id="KW-1185">Reference proteome</keyword>
<dbReference type="SUPFAM" id="SSF50129">
    <property type="entry name" value="GroES-like"/>
    <property type="match status" value="1"/>
</dbReference>
<dbReference type="RefSeq" id="WP_344662112.1">
    <property type="nucleotide sequence ID" value="NZ_BAAAQM010000066.1"/>
</dbReference>
<keyword evidence="4 9" id="KW-0479">Metal-binding</keyword>
<dbReference type="InterPro" id="IPR013149">
    <property type="entry name" value="ADH-like_C"/>
</dbReference>
<dbReference type="PANTHER" id="PTHR42940:SF8">
    <property type="entry name" value="VACUOLAR PROTEIN SORTING-ASSOCIATED PROTEIN 11"/>
    <property type="match status" value="1"/>
</dbReference>
<dbReference type="EMBL" id="BAAAQM010000066">
    <property type="protein sequence ID" value="GAA1999876.1"/>
    <property type="molecule type" value="Genomic_DNA"/>
</dbReference>